<dbReference type="PANTHER" id="PTHR43861">
    <property type="entry name" value="TRANS-ACONITATE 2-METHYLTRANSFERASE-RELATED"/>
    <property type="match status" value="1"/>
</dbReference>
<name>A0ABS6VTN3_9GAMM</name>
<sequence>MDNRDNDDVIVQTWHKNVDAWTKAIRSAEIRSRVTVTDAAIVNAVVAEAPELVLDLGCGEGWLVRALSDLGINAVGIDAVPGLIARASALGGSFTQMSYREFAEGQWGRKVDCVVCNFSLLGNEIVAEVLHAIADTLTAQGCCIIQTLHPNYSGEPYCDGWREGSWAGFSDEFTDPAPWYFRTLSSWLSLFSSVGLHLQEMLEPLNNTTGQPASVIFVVSSKLKRGKP</sequence>
<organism evidence="1 2">
    <name type="scientific">Zhongshania aquimaris</name>
    <dbReference type="NCBI Taxonomy" id="2857107"/>
    <lineage>
        <taxon>Bacteria</taxon>
        <taxon>Pseudomonadati</taxon>
        <taxon>Pseudomonadota</taxon>
        <taxon>Gammaproteobacteria</taxon>
        <taxon>Cellvibrionales</taxon>
        <taxon>Spongiibacteraceae</taxon>
        <taxon>Zhongshania</taxon>
    </lineage>
</organism>
<accession>A0ABS6VTN3</accession>
<proteinExistence type="predicted"/>
<reference evidence="1" key="1">
    <citation type="submission" date="2021-07" db="EMBL/GenBank/DDBJ databases">
        <title>Zhongshania sp. CAU 1632 isolated from seawater.</title>
        <authorList>
            <person name="Kim W."/>
        </authorList>
    </citation>
    <scope>NUCLEOTIDE SEQUENCE</scope>
    <source>
        <strain evidence="1">CAU 1632</strain>
    </source>
</reference>
<dbReference type="RefSeq" id="WP_219043907.1">
    <property type="nucleotide sequence ID" value="NZ_JAHWDQ010000003.1"/>
</dbReference>
<dbReference type="PANTHER" id="PTHR43861:SF1">
    <property type="entry name" value="TRANS-ACONITATE 2-METHYLTRANSFERASE"/>
    <property type="match status" value="1"/>
</dbReference>
<dbReference type="Proteomes" id="UP001166291">
    <property type="component" value="Unassembled WGS sequence"/>
</dbReference>
<dbReference type="GO" id="GO:0032259">
    <property type="term" value="P:methylation"/>
    <property type="evidence" value="ECO:0007669"/>
    <property type="project" value="UniProtKB-KW"/>
</dbReference>
<protein>
    <submittedName>
        <fullName evidence="1">Class I SAM-dependent methyltransferase</fullName>
    </submittedName>
</protein>
<evidence type="ECO:0000313" key="2">
    <source>
        <dbReference type="Proteomes" id="UP001166291"/>
    </source>
</evidence>
<dbReference type="GO" id="GO:0008168">
    <property type="term" value="F:methyltransferase activity"/>
    <property type="evidence" value="ECO:0007669"/>
    <property type="project" value="UniProtKB-KW"/>
</dbReference>
<gene>
    <name evidence="1" type="ORF">KXJ70_12820</name>
</gene>
<dbReference type="CDD" id="cd02440">
    <property type="entry name" value="AdoMet_MTases"/>
    <property type="match status" value="1"/>
</dbReference>
<evidence type="ECO:0000313" key="1">
    <source>
        <dbReference type="EMBL" id="MBW2941672.1"/>
    </source>
</evidence>
<keyword evidence="2" id="KW-1185">Reference proteome</keyword>
<keyword evidence="1" id="KW-0808">Transferase</keyword>
<dbReference type="EMBL" id="JAHWDQ010000003">
    <property type="protein sequence ID" value="MBW2941672.1"/>
    <property type="molecule type" value="Genomic_DNA"/>
</dbReference>
<comment type="caution">
    <text evidence="1">The sequence shown here is derived from an EMBL/GenBank/DDBJ whole genome shotgun (WGS) entry which is preliminary data.</text>
</comment>
<keyword evidence="1" id="KW-0489">Methyltransferase</keyword>
<dbReference type="Pfam" id="PF13489">
    <property type="entry name" value="Methyltransf_23"/>
    <property type="match status" value="1"/>
</dbReference>